<dbReference type="GO" id="GO:0005044">
    <property type="term" value="F:scavenger receptor activity"/>
    <property type="evidence" value="ECO:0007669"/>
    <property type="project" value="TreeGrafter"/>
</dbReference>
<dbReference type="GO" id="GO:0005737">
    <property type="term" value="C:cytoplasm"/>
    <property type="evidence" value="ECO:0007669"/>
    <property type="project" value="TreeGrafter"/>
</dbReference>
<organism evidence="7 8">
    <name type="scientific">Oesophagostomum dentatum</name>
    <name type="common">Nodular worm</name>
    <dbReference type="NCBI Taxonomy" id="61180"/>
    <lineage>
        <taxon>Eukaryota</taxon>
        <taxon>Metazoa</taxon>
        <taxon>Ecdysozoa</taxon>
        <taxon>Nematoda</taxon>
        <taxon>Chromadorea</taxon>
        <taxon>Rhabditida</taxon>
        <taxon>Rhabditina</taxon>
        <taxon>Rhabditomorpha</taxon>
        <taxon>Strongyloidea</taxon>
        <taxon>Strongylidae</taxon>
        <taxon>Oesophagostomum</taxon>
    </lineage>
</organism>
<evidence type="ECO:0000313" key="8">
    <source>
        <dbReference type="Proteomes" id="UP000053660"/>
    </source>
</evidence>
<dbReference type="Proteomes" id="UP000053660">
    <property type="component" value="Unassembled WGS sequence"/>
</dbReference>
<evidence type="ECO:0000313" key="7">
    <source>
        <dbReference type="EMBL" id="KHJ90576.1"/>
    </source>
</evidence>
<keyword evidence="4" id="KW-1133">Transmembrane helix</keyword>
<dbReference type="InterPro" id="IPR002159">
    <property type="entry name" value="CD36_fam"/>
</dbReference>
<dbReference type="Pfam" id="PF01130">
    <property type="entry name" value="CD36"/>
    <property type="match status" value="1"/>
</dbReference>
<keyword evidence="3" id="KW-0812">Transmembrane</keyword>
<evidence type="ECO:0000256" key="1">
    <source>
        <dbReference type="ARBA" id="ARBA00004370"/>
    </source>
</evidence>
<keyword evidence="5" id="KW-0472">Membrane</keyword>
<evidence type="ECO:0000256" key="3">
    <source>
        <dbReference type="ARBA" id="ARBA00022692"/>
    </source>
</evidence>
<evidence type="ECO:0000256" key="5">
    <source>
        <dbReference type="ARBA" id="ARBA00023136"/>
    </source>
</evidence>
<accession>A0A0B1T353</accession>
<evidence type="ECO:0000256" key="2">
    <source>
        <dbReference type="ARBA" id="ARBA00010532"/>
    </source>
</evidence>
<dbReference type="AlphaFoldDB" id="A0A0B1T353"/>
<sequence>MGAAADLRDPQYNITPIAQKILGVGLLLVGEYPFVSHTVKELLFDGYNDPLLTIGHSKLMSFLSGVLNGGKSIIPIPIPPMPLLGFFQGKDDKLPFFQSFMCRSFTKTFLGETVVHGIPSYTFVIQFSSLPCYQGRLQDTPFSVMYSPPHFAYSPPQMVNSVVGINPDNATHLPMVFNHEPVGEWRLMAAAAAVPRGTVNRVNFLDPLLIFSSGVLAC</sequence>
<reference evidence="7 8" key="1">
    <citation type="submission" date="2014-03" db="EMBL/GenBank/DDBJ databases">
        <title>Draft genome of the hookworm Oesophagostomum dentatum.</title>
        <authorList>
            <person name="Mitreva M."/>
        </authorList>
    </citation>
    <scope>NUCLEOTIDE SEQUENCE [LARGE SCALE GENOMIC DNA]</scope>
    <source>
        <strain evidence="7 8">OD-Hann</strain>
    </source>
</reference>
<name>A0A0B1T353_OESDE</name>
<evidence type="ECO:0000256" key="4">
    <source>
        <dbReference type="ARBA" id="ARBA00022989"/>
    </source>
</evidence>
<dbReference type="PANTHER" id="PTHR11923:SF55">
    <property type="entry name" value="SCAVENGER RECEPTOR (CD36 FAMILY) RELATED"/>
    <property type="match status" value="1"/>
</dbReference>
<protein>
    <submittedName>
        <fullName evidence="7">Uncharacterized protein</fullName>
    </submittedName>
</protein>
<dbReference type="EMBL" id="KN552882">
    <property type="protein sequence ID" value="KHJ90576.1"/>
    <property type="molecule type" value="Genomic_DNA"/>
</dbReference>
<dbReference type="OrthoDB" id="18585at2759"/>
<comment type="similarity">
    <text evidence="2">Belongs to the CD36 family.</text>
</comment>
<dbReference type="PANTHER" id="PTHR11923">
    <property type="entry name" value="SCAVENGER RECEPTOR CLASS B TYPE-1 SR-B1"/>
    <property type="match status" value="1"/>
</dbReference>
<proteinExistence type="inferred from homology"/>
<comment type="subcellular location">
    <subcellularLocation>
        <location evidence="1">Membrane</location>
    </subcellularLocation>
</comment>
<evidence type="ECO:0000256" key="6">
    <source>
        <dbReference type="ARBA" id="ARBA00023180"/>
    </source>
</evidence>
<keyword evidence="8" id="KW-1185">Reference proteome</keyword>
<gene>
    <name evidence="7" type="ORF">OESDEN_09580</name>
</gene>
<dbReference type="GO" id="GO:0016020">
    <property type="term" value="C:membrane"/>
    <property type="evidence" value="ECO:0007669"/>
    <property type="project" value="UniProtKB-SubCell"/>
</dbReference>
<keyword evidence="6" id="KW-0325">Glycoprotein</keyword>